<dbReference type="SUPFAM" id="SSF81383">
    <property type="entry name" value="F-box domain"/>
    <property type="match status" value="1"/>
</dbReference>
<reference evidence="2" key="1">
    <citation type="submission" date="2022-08" db="EMBL/GenBank/DDBJ databases">
        <authorList>
            <person name="Gutierrez-Valencia J."/>
        </authorList>
    </citation>
    <scope>NUCLEOTIDE SEQUENCE</scope>
</reference>
<keyword evidence="3" id="KW-1185">Reference proteome</keyword>
<dbReference type="Pfam" id="PF00646">
    <property type="entry name" value="F-box"/>
    <property type="match status" value="1"/>
</dbReference>
<organism evidence="2 3">
    <name type="scientific">Linum tenue</name>
    <dbReference type="NCBI Taxonomy" id="586396"/>
    <lineage>
        <taxon>Eukaryota</taxon>
        <taxon>Viridiplantae</taxon>
        <taxon>Streptophyta</taxon>
        <taxon>Embryophyta</taxon>
        <taxon>Tracheophyta</taxon>
        <taxon>Spermatophyta</taxon>
        <taxon>Magnoliopsida</taxon>
        <taxon>eudicotyledons</taxon>
        <taxon>Gunneridae</taxon>
        <taxon>Pentapetalae</taxon>
        <taxon>rosids</taxon>
        <taxon>fabids</taxon>
        <taxon>Malpighiales</taxon>
        <taxon>Linaceae</taxon>
        <taxon>Linum</taxon>
    </lineage>
</organism>
<dbReference type="AlphaFoldDB" id="A0AAV0NCI2"/>
<dbReference type="InterPro" id="IPR036047">
    <property type="entry name" value="F-box-like_dom_sf"/>
</dbReference>
<dbReference type="EMBL" id="CAMGYJ010000008">
    <property type="protein sequence ID" value="CAI0456240.1"/>
    <property type="molecule type" value="Genomic_DNA"/>
</dbReference>
<sequence length="46" mass="5359">MNRHKKARKSDTADWLSHLPEPVIHHILSFFDTKSSVQTSVLSRAW</sequence>
<evidence type="ECO:0000259" key="1">
    <source>
        <dbReference type="Pfam" id="PF00646"/>
    </source>
</evidence>
<dbReference type="Proteomes" id="UP001154282">
    <property type="component" value="Unassembled WGS sequence"/>
</dbReference>
<protein>
    <recommendedName>
        <fullName evidence="1">F-box domain-containing protein</fullName>
    </recommendedName>
</protein>
<dbReference type="InterPro" id="IPR001810">
    <property type="entry name" value="F-box_dom"/>
</dbReference>
<gene>
    <name evidence="2" type="ORF">LITE_LOCUS32685</name>
</gene>
<evidence type="ECO:0000313" key="3">
    <source>
        <dbReference type="Proteomes" id="UP001154282"/>
    </source>
</evidence>
<name>A0AAV0NCI2_9ROSI</name>
<comment type="caution">
    <text evidence="2">The sequence shown here is derived from an EMBL/GenBank/DDBJ whole genome shotgun (WGS) entry which is preliminary data.</text>
</comment>
<accession>A0AAV0NCI2</accession>
<feature type="domain" description="F-box" evidence="1">
    <location>
        <begin position="16"/>
        <end position="46"/>
    </location>
</feature>
<proteinExistence type="predicted"/>
<evidence type="ECO:0000313" key="2">
    <source>
        <dbReference type="EMBL" id="CAI0456240.1"/>
    </source>
</evidence>
<dbReference type="Gene3D" id="1.20.1280.50">
    <property type="match status" value="1"/>
</dbReference>